<reference evidence="1" key="1">
    <citation type="submission" date="2024-02" db="EMBL/GenBank/DDBJ databases">
        <title>Metagenome Assembled Genome of Zalaria obscura JY119.</title>
        <authorList>
            <person name="Vighnesh L."/>
            <person name="Jagadeeshwari U."/>
            <person name="Venkata Ramana C."/>
            <person name="Sasikala C."/>
        </authorList>
    </citation>
    <scope>NUCLEOTIDE SEQUENCE</scope>
    <source>
        <strain evidence="1">JY119</strain>
    </source>
</reference>
<evidence type="ECO:0000313" key="1">
    <source>
        <dbReference type="EMBL" id="KAK8211505.1"/>
    </source>
</evidence>
<dbReference type="EMBL" id="JAMKPW020000013">
    <property type="protein sequence ID" value="KAK8211505.1"/>
    <property type="molecule type" value="Genomic_DNA"/>
</dbReference>
<comment type="caution">
    <text evidence="1">The sequence shown here is derived from an EMBL/GenBank/DDBJ whole genome shotgun (WGS) entry which is preliminary data.</text>
</comment>
<sequence>MVEHPRVGDPIEAVDHCTEDLLKGKLKGILETTAVSPDCPAITVPPCLHSLTCAAVSPSLMTSHMYHTRRYRVTSIHGRRIPSLLVGSYYPPSLGQCDLHRSCPSGFTPRSGSPPSAHLVRALRTTSQ</sequence>
<keyword evidence="2" id="KW-1185">Reference proteome</keyword>
<accession>A0ACC3SH37</accession>
<evidence type="ECO:0000313" key="2">
    <source>
        <dbReference type="Proteomes" id="UP001320706"/>
    </source>
</evidence>
<organism evidence="1 2">
    <name type="scientific">Zalaria obscura</name>
    <dbReference type="NCBI Taxonomy" id="2024903"/>
    <lineage>
        <taxon>Eukaryota</taxon>
        <taxon>Fungi</taxon>
        <taxon>Dikarya</taxon>
        <taxon>Ascomycota</taxon>
        <taxon>Pezizomycotina</taxon>
        <taxon>Dothideomycetes</taxon>
        <taxon>Dothideomycetidae</taxon>
        <taxon>Dothideales</taxon>
        <taxon>Zalariaceae</taxon>
        <taxon>Zalaria</taxon>
    </lineage>
</organism>
<dbReference type="Proteomes" id="UP001320706">
    <property type="component" value="Unassembled WGS sequence"/>
</dbReference>
<proteinExistence type="predicted"/>
<protein>
    <submittedName>
        <fullName evidence="1">Uncharacterized protein</fullName>
    </submittedName>
</protein>
<gene>
    <name evidence="1" type="ORF">M8818_003158</name>
</gene>
<name>A0ACC3SH37_9PEZI</name>